<proteinExistence type="predicted"/>
<dbReference type="Pfam" id="PF03732">
    <property type="entry name" value="Retrotrans_gag"/>
    <property type="match status" value="1"/>
</dbReference>
<protein>
    <submittedName>
        <fullName evidence="2">Reverse transcriptase domain-containing protein</fullName>
    </submittedName>
</protein>
<gene>
    <name evidence="2" type="ORF">Tco_1058222</name>
</gene>
<evidence type="ECO:0000313" key="2">
    <source>
        <dbReference type="EMBL" id="GJT83880.1"/>
    </source>
</evidence>
<keyword evidence="2" id="KW-0808">Transferase</keyword>
<dbReference type="PANTHER" id="PTHR33223">
    <property type="entry name" value="CCHC-TYPE DOMAIN-CONTAINING PROTEIN"/>
    <property type="match status" value="1"/>
</dbReference>
<dbReference type="PANTHER" id="PTHR33223:SF11">
    <property type="entry name" value="ELEMENT PROTEIN, PUTATIVE-RELATED"/>
    <property type="match status" value="1"/>
</dbReference>
<comment type="caution">
    <text evidence="2">The sequence shown here is derived from an EMBL/GenBank/DDBJ whole genome shotgun (WGS) entry which is preliminary data.</text>
</comment>
<reference evidence="2" key="2">
    <citation type="submission" date="2022-01" db="EMBL/GenBank/DDBJ databases">
        <authorList>
            <person name="Yamashiro T."/>
            <person name="Shiraishi A."/>
            <person name="Satake H."/>
            <person name="Nakayama K."/>
        </authorList>
    </citation>
    <scope>NUCLEOTIDE SEQUENCE</scope>
</reference>
<keyword evidence="2" id="KW-0548">Nucleotidyltransferase</keyword>
<dbReference type="GO" id="GO:0003964">
    <property type="term" value="F:RNA-directed DNA polymerase activity"/>
    <property type="evidence" value="ECO:0007669"/>
    <property type="project" value="UniProtKB-KW"/>
</dbReference>
<evidence type="ECO:0000313" key="3">
    <source>
        <dbReference type="Proteomes" id="UP001151760"/>
    </source>
</evidence>
<organism evidence="2 3">
    <name type="scientific">Tanacetum coccineum</name>
    <dbReference type="NCBI Taxonomy" id="301880"/>
    <lineage>
        <taxon>Eukaryota</taxon>
        <taxon>Viridiplantae</taxon>
        <taxon>Streptophyta</taxon>
        <taxon>Embryophyta</taxon>
        <taxon>Tracheophyta</taxon>
        <taxon>Spermatophyta</taxon>
        <taxon>Magnoliopsida</taxon>
        <taxon>eudicotyledons</taxon>
        <taxon>Gunneridae</taxon>
        <taxon>Pentapetalae</taxon>
        <taxon>asterids</taxon>
        <taxon>campanulids</taxon>
        <taxon>Asterales</taxon>
        <taxon>Asteraceae</taxon>
        <taxon>Asteroideae</taxon>
        <taxon>Anthemideae</taxon>
        <taxon>Anthemidinae</taxon>
        <taxon>Tanacetum</taxon>
    </lineage>
</organism>
<keyword evidence="2" id="KW-0695">RNA-directed DNA polymerase</keyword>
<keyword evidence="3" id="KW-1185">Reference proteome</keyword>
<reference evidence="2" key="1">
    <citation type="journal article" date="2022" name="Int. J. Mol. Sci.">
        <title>Draft Genome of Tanacetum Coccineum: Genomic Comparison of Closely Related Tanacetum-Family Plants.</title>
        <authorList>
            <person name="Yamashiro T."/>
            <person name="Shiraishi A."/>
            <person name="Nakayama K."/>
            <person name="Satake H."/>
        </authorList>
    </citation>
    <scope>NUCLEOTIDE SEQUENCE</scope>
</reference>
<name>A0ABQ5H966_9ASTR</name>
<dbReference type="Proteomes" id="UP001151760">
    <property type="component" value="Unassembled WGS sequence"/>
</dbReference>
<dbReference type="InterPro" id="IPR005162">
    <property type="entry name" value="Retrotrans_gag_dom"/>
</dbReference>
<sequence>MEELHKPSLIGRRGSVSSTTVLVTGFVLKNHMVQLLRQNCQFQGFKDEDANEHLDKYLSITQFIKQNGVSQDIVNLNLFPFSLTHEAESWCYHLKTHFIHAWEDMVSKFLSKYYPFSKALQLRKDILNFRQLPMESVFEAWERFKSCLRKCPDHRILLVDQILTFYHGITMTDREKIMMAVGGNIMRKTPQEAYDLIKNMTLHHFQWDTKVYYDTTTGVSAHYSETTSTSSAQIKIDEVEPSEADKSEIDPLIRESMDTFLMGDEEIELNSYEDIDDLVPIQGILYDHEDYRAYFQSSNTRSPNNCMIISREVLSPDHI</sequence>
<accession>A0ABQ5H966</accession>
<feature type="domain" description="Retrotransposon gag" evidence="1">
    <location>
        <begin position="78"/>
        <end position="169"/>
    </location>
</feature>
<evidence type="ECO:0000259" key="1">
    <source>
        <dbReference type="Pfam" id="PF03732"/>
    </source>
</evidence>
<dbReference type="EMBL" id="BQNB010019302">
    <property type="protein sequence ID" value="GJT83880.1"/>
    <property type="molecule type" value="Genomic_DNA"/>
</dbReference>